<feature type="transmembrane region" description="Helical" evidence="1">
    <location>
        <begin position="45"/>
        <end position="68"/>
    </location>
</feature>
<proteinExistence type="predicted"/>
<organism evidence="2 3">
    <name type="scientific">Paenibacillus apis</name>
    <dbReference type="NCBI Taxonomy" id="1792174"/>
    <lineage>
        <taxon>Bacteria</taxon>
        <taxon>Bacillati</taxon>
        <taxon>Bacillota</taxon>
        <taxon>Bacilli</taxon>
        <taxon>Bacillales</taxon>
        <taxon>Paenibacillaceae</taxon>
        <taxon>Paenibacillus</taxon>
    </lineage>
</organism>
<gene>
    <name evidence="2" type="ORF">J41TS4_13310</name>
</gene>
<evidence type="ECO:0000313" key="2">
    <source>
        <dbReference type="EMBL" id="GIO41573.1"/>
    </source>
</evidence>
<evidence type="ECO:0000256" key="1">
    <source>
        <dbReference type="SAM" id="Phobius"/>
    </source>
</evidence>
<protein>
    <submittedName>
        <fullName evidence="2">Uncharacterized protein</fullName>
    </submittedName>
</protein>
<keyword evidence="3" id="KW-1185">Reference proteome</keyword>
<keyword evidence="1" id="KW-0472">Membrane</keyword>
<dbReference type="Proteomes" id="UP000678895">
    <property type="component" value="Unassembled WGS sequence"/>
</dbReference>
<accession>A0A919Y1D8</accession>
<dbReference type="AlphaFoldDB" id="A0A919Y1D8"/>
<reference evidence="2" key="1">
    <citation type="submission" date="2021-03" db="EMBL/GenBank/DDBJ databases">
        <title>Antimicrobial resistance genes in bacteria isolated from Japanese honey, and their potential for conferring macrolide and lincosamide resistance in the American foulbrood pathogen Paenibacillus larvae.</title>
        <authorList>
            <person name="Okamoto M."/>
            <person name="Kumagai M."/>
            <person name="Kanamori H."/>
            <person name="Takamatsu D."/>
        </authorList>
    </citation>
    <scope>NUCLEOTIDE SEQUENCE</scope>
    <source>
        <strain evidence="2">J41TS4</strain>
    </source>
</reference>
<name>A0A919Y1D8_9BACL</name>
<keyword evidence="1" id="KW-1133">Transmembrane helix</keyword>
<feature type="transmembrane region" description="Helical" evidence="1">
    <location>
        <begin position="12"/>
        <end position="33"/>
    </location>
</feature>
<feature type="transmembrane region" description="Helical" evidence="1">
    <location>
        <begin position="138"/>
        <end position="156"/>
    </location>
</feature>
<comment type="caution">
    <text evidence="2">The sequence shown here is derived from an EMBL/GenBank/DDBJ whole genome shotgun (WGS) entry which is preliminary data.</text>
</comment>
<evidence type="ECO:0000313" key="3">
    <source>
        <dbReference type="Proteomes" id="UP000678895"/>
    </source>
</evidence>
<feature type="transmembrane region" description="Helical" evidence="1">
    <location>
        <begin position="100"/>
        <end position="117"/>
    </location>
</feature>
<keyword evidence="1" id="KW-0812">Transmembrane</keyword>
<dbReference type="EMBL" id="BORS01000004">
    <property type="protein sequence ID" value="GIO41573.1"/>
    <property type="molecule type" value="Genomic_DNA"/>
</dbReference>
<feature type="transmembrane region" description="Helical" evidence="1">
    <location>
        <begin position="75"/>
        <end position="94"/>
    </location>
</feature>
<sequence length="169" mass="19220">MERSISSKITQFIILMILSVFCFISGRKVIAILDADFISHSAVPLKYSLIFVFLLIGIGIIFGFLINVTSVFGKVILWWPFMHFAILLLCYYLGQVWEILLGLALYTVIVLPINLIGEGVSLGFQMNWLIFQRNNKNIVVVLIGLLLNIIVIIYVINKISKDYLANLFM</sequence>